<evidence type="ECO:0000313" key="1">
    <source>
        <dbReference type="EMBL" id="TFK64080.1"/>
    </source>
</evidence>
<accession>A0ACD3AEL2</accession>
<dbReference type="Proteomes" id="UP000308600">
    <property type="component" value="Unassembled WGS sequence"/>
</dbReference>
<reference evidence="1 2" key="1">
    <citation type="journal article" date="2019" name="Nat. Ecol. Evol.">
        <title>Megaphylogeny resolves global patterns of mushroom evolution.</title>
        <authorList>
            <person name="Varga T."/>
            <person name="Krizsan K."/>
            <person name="Foldi C."/>
            <person name="Dima B."/>
            <person name="Sanchez-Garcia M."/>
            <person name="Sanchez-Ramirez S."/>
            <person name="Szollosi G.J."/>
            <person name="Szarkandi J.G."/>
            <person name="Papp V."/>
            <person name="Albert L."/>
            <person name="Andreopoulos W."/>
            <person name="Angelini C."/>
            <person name="Antonin V."/>
            <person name="Barry K.W."/>
            <person name="Bougher N.L."/>
            <person name="Buchanan P."/>
            <person name="Buyck B."/>
            <person name="Bense V."/>
            <person name="Catcheside P."/>
            <person name="Chovatia M."/>
            <person name="Cooper J."/>
            <person name="Damon W."/>
            <person name="Desjardin D."/>
            <person name="Finy P."/>
            <person name="Geml J."/>
            <person name="Haridas S."/>
            <person name="Hughes K."/>
            <person name="Justo A."/>
            <person name="Karasinski D."/>
            <person name="Kautmanova I."/>
            <person name="Kiss B."/>
            <person name="Kocsube S."/>
            <person name="Kotiranta H."/>
            <person name="LaButti K.M."/>
            <person name="Lechner B.E."/>
            <person name="Liimatainen K."/>
            <person name="Lipzen A."/>
            <person name="Lukacs Z."/>
            <person name="Mihaltcheva S."/>
            <person name="Morgado L.N."/>
            <person name="Niskanen T."/>
            <person name="Noordeloos M.E."/>
            <person name="Ohm R.A."/>
            <person name="Ortiz-Santana B."/>
            <person name="Ovrebo C."/>
            <person name="Racz N."/>
            <person name="Riley R."/>
            <person name="Savchenko A."/>
            <person name="Shiryaev A."/>
            <person name="Soop K."/>
            <person name="Spirin V."/>
            <person name="Szebenyi C."/>
            <person name="Tomsovsky M."/>
            <person name="Tulloss R.E."/>
            <person name="Uehling J."/>
            <person name="Grigoriev I.V."/>
            <person name="Vagvolgyi C."/>
            <person name="Papp T."/>
            <person name="Martin F.M."/>
            <person name="Miettinen O."/>
            <person name="Hibbett D.S."/>
            <person name="Nagy L.G."/>
        </authorList>
    </citation>
    <scope>NUCLEOTIDE SEQUENCE [LARGE SCALE GENOMIC DNA]</scope>
    <source>
        <strain evidence="1 2">NL-1719</strain>
    </source>
</reference>
<gene>
    <name evidence="1" type="ORF">BDN72DRAFT_286464</name>
</gene>
<sequence>MLKSGFRFRTRKITRNHRLRDEYIGLRQTFVSSTCSPQRNGSTIEDPLQLTTPFQLEGALVTVSSR</sequence>
<organism evidence="1 2">
    <name type="scientific">Pluteus cervinus</name>
    <dbReference type="NCBI Taxonomy" id="181527"/>
    <lineage>
        <taxon>Eukaryota</taxon>
        <taxon>Fungi</taxon>
        <taxon>Dikarya</taxon>
        <taxon>Basidiomycota</taxon>
        <taxon>Agaricomycotina</taxon>
        <taxon>Agaricomycetes</taxon>
        <taxon>Agaricomycetidae</taxon>
        <taxon>Agaricales</taxon>
        <taxon>Pluteineae</taxon>
        <taxon>Pluteaceae</taxon>
        <taxon>Pluteus</taxon>
    </lineage>
</organism>
<evidence type="ECO:0000313" key="2">
    <source>
        <dbReference type="Proteomes" id="UP000308600"/>
    </source>
</evidence>
<dbReference type="EMBL" id="ML208490">
    <property type="protein sequence ID" value="TFK64080.1"/>
    <property type="molecule type" value="Genomic_DNA"/>
</dbReference>
<name>A0ACD3AEL2_9AGAR</name>
<keyword evidence="2" id="KW-1185">Reference proteome</keyword>
<protein>
    <submittedName>
        <fullName evidence="1">Uncharacterized protein</fullName>
    </submittedName>
</protein>
<proteinExistence type="predicted"/>